<feature type="transmembrane region" description="Helical" evidence="5">
    <location>
        <begin position="335"/>
        <end position="358"/>
    </location>
</feature>
<organism evidence="8 9">
    <name type="scientific">Electrophorus voltai</name>
    <dbReference type="NCBI Taxonomy" id="2609070"/>
    <lineage>
        <taxon>Eukaryota</taxon>
        <taxon>Metazoa</taxon>
        <taxon>Chordata</taxon>
        <taxon>Craniata</taxon>
        <taxon>Vertebrata</taxon>
        <taxon>Euteleostomi</taxon>
        <taxon>Actinopterygii</taxon>
        <taxon>Neopterygii</taxon>
        <taxon>Teleostei</taxon>
        <taxon>Ostariophysi</taxon>
        <taxon>Gymnotiformes</taxon>
        <taxon>Gymnotoidei</taxon>
        <taxon>Gymnotidae</taxon>
        <taxon>Electrophorus</taxon>
    </lineage>
</organism>
<dbReference type="CDD" id="cd07346">
    <property type="entry name" value="ABC_6TM_exporters"/>
    <property type="match status" value="1"/>
</dbReference>
<dbReference type="AlphaFoldDB" id="A0AAD8YNF5"/>
<feature type="domain" description="ABC transporter" evidence="6">
    <location>
        <begin position="384"/>
        <end position="624"/>
    </location>
</feature>
<feature type="domain" description="ABC transmembrane type-1" evidence="7">
    <location>
        <begin position="78"/>
        <end position="351"/>
    </location>
</feature>
<dbReference type="InterPro" id="IPR039421">
    <property type="entry name" value="Type_1_exporter"/>
</dbReference>
<dbReference type="SUPFAM" id="SSF52540">
    <property type="entry name" value="P-loop containing nucleoside triphosphate hydrolases"/>
    <property type="match status" value="1"/>
</dbReference>
<dbReference type="GO" id="GO:0005524">
    <property type="term" value="F:ATP binding"/>
    <property type="evidence" value="ECO:0007669"/>
    <property type="project" value="InterPro"/>
</dbReference>
<feature type="transmembrane region" description="Helical" evidence="5">
    <location>
        <begin position="217"/>
        <end position="237"/>
    </location>
</feature>
<proteinExistence type="predicted"/>
<feature type="transmembrane region" description="Helical" evidence="5">
    <location>
        <begin position="77"/>
        <end position="102"/>
    </location>
</feature>
<name>A0AAD8YNF5_9TELE</name>
<evidence type="ECO:0000259" key="7">
    <source>
        <dbReference type="PROSITE" id="PS50929"/>
    </source>
</evidence>
<dbReference type="InterPro" id="IPR036640">
    <property type="entry name" value="ABC1_TM_sf"/>
</dbReference>
<evidence type="ECO:0000256" key="4">
    <source>
        <dbReference type="ARBA" id="ARBA00023136"/>
    </source>
</evidence>
<dbReference type="PANTHER" id="PTHR43394">
    <property type="entry name" value="ATP-DEPENDENT PERMEASE MDL1, MITOCHONDRIAL"/>
    <property type="match status" value="1"/>
</dbReference>
<keyword evidence="3 5" id="KW-1133">Transmembrane helix</keyword>
<feature type="transmembrane region" description="Helical" evidence="5">
    <location>
        <begin position="114"/>
        <end position="134"/>
    </location>
</feature>
<dbReference type="PROSITE" id="PS50929">
    <property type="entry name" value="ABC_TM1F"/>
    <property type="match status" value="1"/>
</dbReference>
<dbReference type="InterPro" id="IPR011527">
    <property type="entry name" value="ABC1_TM_dom"/>
</dbReference>
<comment type="subcellular location">
    <subcellularLocation>
        <location evidence="1">Membrane</location>
        <topology evidence="1">Multi-pass membrane protein</topology>
    </subcellularLocation>
</comment>
<dbReference type="EMBL" id="JAROKS010000448">
    <property type="protein sequence ID" value="KAK1784182.1"/>
    <property type="molecule type" value="Genomic_DNA"/>
</dbReference>
<dbReference type="InterPro" id="IPR003439">
    <property type="entry name" value="ABC_transporter-like_ATP-bd"/>
</dbReference>
<keyword evidence="4 5" id="KW-0472">Membrane</keyword>
<keyword evidence="2 5" id="KW-0812">Transmembrane</keyword>
<dbReference type="GO" id="GO:0016887">
    <property type="term" value="F:ATP hydrolysis activity"/>
    <property type="evidence" value="ECO:0007669"/>
    <property type="project" value="InterPro"/>
</dbReference>
<evidence type="ECO:0000256" key="2">
    <source>
        <dbReference type="ARBA" id="ARBA00022692"/>
    </source>
</evidence>
<dbReference type="InterPro" id="IPR017871">
    <property type="entry name" value="ABC_transporter-like_CS"/>
</dbReference>
<dbReference type="PROSITE" id="PS00211">
    <property type="entry name" value="ABC_TRANSPORTER_1"/>
    <property type="match status" value="1"/>
</dbReference>
<dbReference type="SUPFAM" id="SSF90123">
    <property type="entry name" value="ABC transporter transmembrane region"/>
    <property type="match status" value="1"/>
</dbReference>
<evidence type="ECO:0008006" key="10">
    <source>
        <dbReference type="Google" id="ProtNLM"/>
    </source>
</evidence>
<evidence type="ECO:0000313" key="9">
    <source>
        <dbReference type="Proteomes" id="UP001239994"/>
    </source>
</evidence>
<dbReference type="Pfam" id="PF00664">
    <property type="entry name" value="ABC_membrane"/>
    <property type="match status" value="1"/>
</dbReference>
<feature type="transmembrane region" description="Helical" evidence="5">
    <location>
        <begin position="298"/>
        <end position="323"/>
    </location>
</feature>
<dbReference type="PROSITE" id="PS50893">
    <property type="entry name" value="ABC_TRANSPORTER_2"/>
    <property type="match status" value="1"/>
</dbReference>
<evidence type="ECO:0000313" key="8">
    <source>
        <dbReference type="EMBL" id="KAK1784182.1"/>
    </source>
</evidence>
<evidence type="ECO:0000256" key="3">
    <source>
        <dbReference type="ARBA" id="ARBA00022989"/>
    </source>
</evidence>
<dbReference type="InterPro" id="IPR027417">
    <property type="entry name" value="P-loop_NTPase"/>
</dbReference>
<feature type="transmembrane region" description="Helical" evidence="5">
    <location>
        <begin position="190"/>
        <end position="211"/>
    </location>
</feature>
<keyword evidence="9" id="KW-1185">Reference proteome</keyword>
<evidence type="ECO:0000256" key="5">
    <source>
        <dbReference type="SAM" id="Phobius"/>
    </source>
</evidence>
<gene>
    <name evidence="8" type="ORF">P4O66_003977</name>
</gene>
<dbReference type="Gene3D" id="1.20.1560.10">
    <property type="entry name" value="ABC transporter type 1, transmembrane domain"/>
    <property type="match status" value="1"/>
</dbReference>
<accession>A0AAD8YNF5</accession>
<evidence type="ECO:0000256" key="1">
    <source>
        <dbReference type="ARBA" id="ARBA00004141"/>
    </source>
</evidence>
<comment type="caution">
    <text evidence="8">The sequence shown here is derived from an EMBL/GenBank/DDBJ whole genome shotgun (WGS) entry which is preliminary data.</text>
</comment>
<dbReference type="GO" id="GO:0015421">
    <property type="term" value="F:ABC-type oligopeptide transporter activity"/>
    <property type="evidence" value="ECO:0007669"/>
    <property type="project" value="TreeGrafter"/>
</dbReference>
<dbReference type="Proteomes" id="UP001239994">
    <property type="component" value="Unassembled WGS sequence"/>
</dbReference>
<protein>
    <recommendedName>
        <fullName evidence="10">ABC transporter</fullName>
    </recommendedName>
</protein>
<evidence type="ECO:0000259" key="6">
    <source>
        <dbReference type="PROSITE" id="PS50893"/>
    </source>
</evidence>
<dbReference type="Pfam" id="PF00005">
    <property type="entry name" value="ABC_tran"/>
    <property type="match status" value="1"/>
</dbReference>
<dbReference type="PANTHER" id="PTHR43394:SF1">
    <property type="entry name" value="ATP-BINDING CASSETTE SUB-FAMILY B MEMBER 10, MITOCHONDRIAL"/>
    <property type="match status" value="1"/>
</dbReference>
<sequence>MVLTRDSMRTGRVDASCSCIRVDLLIPVLNFIASIDAWSSMSSTPSSVTVDSDEPDSGNHSGAAILRRVLVRNRGPLAIGTVLVCLHQLTETAVPISIGVIIDRAVETSDTTALIVSIVGLAALFLVLTAAWRFGARFIVTAMQQEAHRLRLEVAHRVLDPRGVRTDLRSGELLTVSTSDAEQTSWIADIVPRAAAALTAAVASAVALVWIDLWLGLAVLIGTPVILGLLQLAAPLITSRATGQQASIARASAMATDLVSGLRPLRGIGGEKTASARYRTVSRQALASTIGTAKATGIYTGVAATVSALLAVGVAGFAGYFALQGRITVGELITVVGLAQFIIEPLGLLASIPGYFAVARASSDRLALVLDAEPLRGAGSQTELEGTDLTLDGVEYKSLKGIDLHLPAGELLGVVAYQPQDADALVAVLSGQLAQDAYRGVVRVGGISLSDMDLRLARRTVLVEPHITDLFSGSLASNVTAGAGDGAALDIQSALVASAAADVVDAHPDGLDLEVTDRGASLSGGQRQRVALARALVAQAPVMVLHDPTTAVDAVTEASIAEGIAELRHEGAGGIHTTVLITSSPALLAVTDRVIVLNDGVIASIGTHSELSRGDANYRGAVLR</sequence>
<reference evidence="8" key="1">
    <citation type="submission" date="2023-03" db="EMBL/GenBank/DDBJ databases">
        <title>Electrophorus voltai genome.</title>
        <authorList>
            <person name="Bian C."/>
        </authorList>
    </citation>
    <scope>NUCLEOTIDE SEQUENCE</scope>
    <source>
        <strain evidence="8">CB-2022</strain>
        <tissue evidence="8">Muscle</tissue>
    </source>
</reference>
<dbReference type="Gene3D" id="3.40.50.300">
    <property type="entry name" value="P-loop containing nucleotide triphosphate hydrolases"/>
    <property type="match status" value="1"/>
</dbReference>
<dbReference type="GO" id="GO:0016020">
    <property type="term" value="C:membrane"/>
    <property type="evidence" value="ECO:0007669"/>
    <property type="project" value="UniProtKB-SubCell"/>
</dbReference>